<dbReference type="STRING" id="99883.ENSTNIP00000010664"/>
<evidence type="ECO:0000256" key="12">
    <source>
        <dbReference type="SAM" id="Coils"/>
    </source>
</evidence>
<keyword evidence="2" id="KW-0963">Cytoplasm</keyword>
<dbReference type="GO" id="GO:0005524">
    <property type="term" value="F:ATP binding"/>
    <property type="evidence" value="ECO:0007669"/>
    <property type="project" value="UniProtKB-KW"/>
</dbReference>
<dbReference type="Proteomes" id="UP000007303">
    <property type="component" value="Unassembled WGS sequence"/>
</dbReference>
<dbReference type="OMA" id="ENDFKWL"/>
<keyword evidence="6" id="KW-0243">Dynein</keyword>
<dbReference type="Ensembl" id="ENSTNIT00000010845.1">
    <property type="protein sequence ID" value="ENSTNIP00000010664.1"/>
    <property type="gene ID" value="ENSTNIG00000007844.1"/>
</dbReference>
<dbReference type="GO" id="GO:0005874">
    <property type="term" value="C:microtubule"/>
    <property type="evidence" value="ECO:0007669"/>
    <property type="project" value="UniProtKB-KW"/>
</dbReference>
<dbReference type="FunFam" id="1.20.140.100:FF:000004">
    <property type="entry name" value="Dynein axonemal heavy chain 6"/>
    <property type="match status" value="1"/>
</dbReference>
<comment type="subcellular location">
    <subcellularLocation>
        <location evidence="1">Cytoplasm</location>
        <location evidence="1">Cytoskeleton</location>
        <location evidence="1">Cilium axoneme</location>
    </subcellularLocation>
</comment>
<keyword evidence="15" id="KW-1185">Reference proteome</keyword>
<evidence type="ECO:0000313" key="14">
    <source>
        <dbReference type="Ensembl" id="ENSTNIP00000010664.1"/>
    </source>
</evidence>
<proteinExistence type="predicted"/>
<evidence type="ECO:0000256" key="1">
    <source>
        <dbReference type="ARBA" id="ARBA00004430"/>
    </source>
</evidence>
<dbReference type="InterPro" id="IPR042222">
    <property type="entry name" value="Dynein_2_N"/>
</dbReference>
<keyword evidence="10" id="KW-0206">Cytoskeleton</keyword>
<feature type="domain" description="Dynein heavy chain linker" evidence="13">
    <location>
        <begin position="623"/>
        <end position="992"/>
    </location>
</feature>
<keyword evidence="11" id="KW-0966">Cell projection</keyword>
<evidence type="ECO:0000256" key="8">
    <source>
        <dbReference type="ARBA" id="ARBA00023069"/>
    </source>
</evidence>
<dbReference type="InterPro" id="IPR026983">
    <property type="entry name" value="DHC"/>
</dbReference>
<keyword evidence="5" id="KW-0067">ATP-binding</keyword>
<dbReference type="GO" id="GO:0007018">
    <property type="term" value="P:microtubule-based movement"/>
    <property type="evidence" value="ECO:0007669"/>
    <property type="project" value="InterPro"/>
</dbReference>
<evidence type="ECO:0000256" key="6">
    <source>
        <dbReference type="ARBA" id="ARBA00023017"/>
    </source>
</evidence>
<dbReference type="PANTHER" id="PTHR22878:SF71">
    <property type="entry name" value="DYNEIN, AXONEMAL, HEAVY CHAIN 3"/>
    <property type="match status" value="1"/>
</dbReference>
<evidence type="ECO:0000256" key="11">
    <source>
        <dbReference type="ARBA" id="ARBA00023273"/>
    </source>
</evidence>
<keyword evidence="4" id="KW-0547">Nucleotide-binding</keyword>
<dbReference type="GO" id="GO:0045505">
    <property type="term" value="F:dynein intermediate chain binding"/>
    <property type="evidence" value="ECO:0007669"/>
    <property type="project" value="InterPro"/>
</dbReference>
<accession>H3CQY0</accession>
<evidence type="ECO:0000256" key="7">
    <source>
        <dbReference type="ARBA" id="ARBA00023054"/>
    </source>
</evidence>
<evidence type="ECO:0000256" key="5">
    <source>
        <dbReference type="ARBA" id="ARBA00022840"/>
    </source>
</evidence>
<dbReference type="Pfam" id="PF08393">
    <property type="entry name" value="DHC_N2"/>
    <property type="match status" value="1"/>
</dbReference>
<dbReference type="GO" id="GO:0005930">
    <property type="term" value="C:axoneme"/>
    <property type="evidence" value="ECO:0007669"/>
    <property type="project" value="UniProtKB-SubCell"/>
</dbReference>
<reference evidence="14" key="3">
    <citation type="submission" date="2025-09" db="UniProtKB">
        <authorList>
            <consortium name="Ensembl"/>
        </authorList>
    </citation>
    <scope>IDENTIFICATION</scope>
</reference>
<keyword evidence="7 12" id="KW-0175">Coiled coil</keyword>
<organism evidence="14 15">
    <name type="scientific">Tetraodon nigroviridis</name>
    <name type="common">Spotted green pufferfish</name>
    <name type="synonym">Chelonodon nigroviridis</name>
    <dbReference type="NCBI Taxonomy" id="99883"/>
    <lineage>
        <taxon>Eukaryota</taxon>
        <taxon>Metazoa</taxon>
        <taxon>Chordata</taxon>
        <taxon>Craniata</taxon>
        <taxon>Vertebrata</taxon>
        <taxon>Euteleostomi</taxon>
        <taxon>Actinopterygii</taxon>
        <taxon>Neopterygii</taxon>
        <taxon>Teleostei</taxon>
        <taxon>Neoteleostei</taxon>
        <taxon>Acanthomorphata</taxon>
        <taxon>Eupercaria</taxon>
        <taxon>Tetraodontiformes</taxon>
        <taxon>Tetradontoidea</taxon>
        <taxon>Tetraodontidae</taxon>
        <taxon>Tetraodon</taxon>
    </lineage>
</organism>
<dbReference type="Gene3D" id="3.20.180.20">
    <property type="entry name" value="Dynein heavy chain, N-terminal domain 2"/>
    <property type="match status" value="1"/>
</dbReference>
<dbReference type="AlphaFoldDB" id="H3CQY0"/>
<dbReference type="GO" id="GO:0051959">
    <property type="term" value="F:dynein light intermediate chain binding"/>
    <property type="evidence" value="ECO:0007669"/>
    <property type="project" value="InterPro"/>
</dbReference>
<dbReference type="GeneTree" id="ENSGT00940000154959"/>
<evidence type="ECO:0000256" key="4">
    <source>
        <dbReference type="ARBA" id="ARBA00022741"/>
    </source>
</evidence>
<keyword evidence="9" id="KW-0505">Motor protein</keyword>
<dbReference type="Gene3D" id="1.20.140.100">
    <property type="entry name" value="Dynein heavy chain, N-terminal domain 2"/>
    <property type="match status" value="1"/>
</dbReference>
<dbReference type="HOGENOM" id="CLU_294345_0_0_1"/>
<evidence type="ECO:0000313" key="15">
    <source>
        <dbReference type="Proteomes" id="UP000007303"/>
    </source>
</evidence>
<evidence type="ECO:0000256" key="2">
    <source>
        <dbReference type="ARBA" id="ARBA00022490"/>
    </source>
</evidence>
<reference evidence="14" key="2">
    <citation type="submission" date="2025-08" db="UniProtKB">
        <authorList>
            <consortium name="Ensembl"/>
        </authorList>
    </citation>
    <scope>IDENTIFICATION</scope>
</reference>
<dbReference type="FunFam" id="1.10.287.2620:FF:000002">
    <property type="entry name" value="Dynein heavy chain 2, axonemal"/>
    <property type="match status" value="1"/>
</dbReference>
<sequence length="993" mass="115342">MHYISSGINVSEVPPLSHEQMNKIRRLLPPGCDGTKHLQIMRKDLEEKVQKYYYFSFKKSIVNYVLLDPSERKKLAIYSVPVAIPTRVIRAPVPWEASYKDNRAWIKNHLFTISGIMILLQNIWQKSDLLSAGLPFIPSDFEAFVQKQCQSTRDELLDKWLPECASLLNTYKHQWLRHIPLNPEAPVIALEFFSWVASLMSLQLRKLVTDSLKDLLNFICMYKLTRSFALRSVQGKSEFVKPQLLLVEMEVKEPHIEFNPSFQDCWEVIYRAFMEIIKTSENIPKQTLRHLFFVVLHLSQMIAIVLLIQVESILFPNMKKLSIRTVRPNEYLVTKLTNKAKAVFHNCTVGPMKYLNVYEKYTSLIDLTAKERISAFLNETHSLEEFTANTEPFNKMCKEIAVLHMSMPLSMFCLNAGKLNNDLFNRAAGLKDMLITFQMNKNRALNKGICQQYEDITATIRSVPENTAQLVTLDQFRVKTSEETVFTLIGEIKDAIDRLRFLMERAILPCDDVKLNAYLFQWPEKILQELEDSKVRLAATREQTEDFIEKRYLPDLTENMQKLSTKIQAFEKRDLMSMEELNISVEKIKEINLNIKEYLDEIEDINREQGLLEKGQTNFPIIQTLIAEKMPYDQLWTTALNFETKSKIWMEGPFMNLDAEAISDELDGMWKTLHKLFRTFSSFAGPQLVAKTYELKVEQFKAYLPVLKTISNRGIKERHWQQISVIVGAEIKPDETSSLFNMLEAGLSDFADKLEEIGALASKEYTLESNMRKMKDEWLDLRFTFNQYRDTDTSTVSAVDDIQVLLDDHIIKVQTMRSSPFIKPIEAECKQWEEQLVNIQDILDALIKCQITWLYLEPIFSSADIIAQMPVEGRKFGIVDGYWKNIMAEAVNDTRVLVVTSQPRMLERLLESNELLEEIHKGLNIYLEKKRLYFPRFFFLSNDELLQILSQTRDPLCVQPHLKKCFEGIAKLEFTEDMAITGMISSEKEIMPG</sequence>
<feature type="coiled-coil region" evidence="12">
    <location>
        <begin position="553"/>
        <end position="608"/>
    </location>
</feature>
<keyword evidence="8" id="KW-0969">Cilium</keyword>
<evidence type="ECO:0000259" key="13">
    <source>
        <dbReference type="Pfam" id="PF08393"/>
    </source>
</evidence>
<dbReference type="GO" id="GO:0030286">
    <property type="term" value="C:dynein complex"/>
    <property type="evidence" value="ECO:0007669"/>
    <property type="project" value="UniProtKB-KW"/>
</dbReference>
<dbReference type="InterPro" id="IPR013602">
    <property type="entry name" value="Dynein_heavy_linker"/>
</dbReference>
<name>H3CQY0_TETNG</name>
<evidence type="ECO:0000256" key="9">
    <source>
        <dbReference type="ARBA" id="ARBA00023175"/>
    </source>
</evidence>
<keyword evidence="3" id="KW-0493">Microtubule</keyword>
<dbReference type="InterPro" id="IPR042228">
    <property type="entry name" value="Dynein_linker_3"/>
</dbReference>
<reference evidence="15" key="1">
    <citation type="journal article" date="2004" name="Nature">
        <title>Genome duplication in the teleost fish Tetraodon nigroviridis reveals the early vertebrate proto-karyotype.</title>
        <authorList>
            <person name="Jaillon O."/>
            <person name="Aury J.-M."/>
            <person name="Brunet F."/>
            <person name="Petit J.-L."/>
            <person name="Stange-Thomann N."/>
            <person name="Mauceli E."/>
            <person name="Bouneau L."/>
            <person name="Fischer C."/>
            <person name="Ozouf-Costaz C."/>
            <person name="Bernot A."/>
            <person name="Nicaud S."/>
            <person name="Jaffe D."/>
            <person name="Fisher S."/>
            <person name="Lutfalla G."/>
            <person name="Dossat C."/>
            <person name="Segurens B."/>
            <person name="Dasilva C."/>
            <person name="Salanoubat M."/>
            <person name="Levy M."/>
            <person name="Boudet N."/>
            <person name="Castellano S."/>
            <person name="Anthouard V."/>
            <person name="Jubin C."/>
            <person name="Castelli V."/>
            <person name="Katinka M."/>
            <person name="Vacherie B."/>
            <person name="Biemont C."/>
            <person name="Skalli Z."/>
            <person name="Cattolico L."/>
            <person name="Poulain J."/>
            <person name="De Berardinis V."/>
            <person name="Cruaud C."/>
            <person name="Duprat S."/>
            <person name="Brottier P."/>
            <person name="Coutanceau J.-P."/>
            <person name="Gouzy J."/>
            <person name="Parra G."/>
            <person name="Lardier G."/>
            <person name="Chapple C."/>
            <person name="McKernan K.J."/>
            <person name="McEwan P."/>
            <person name="Bosak S."/>
            <person name="Kellis M."/>
            <person name="Volff J.-N."/>
            <person name="Guigo R."/>
            <person name="Zody M.C."/>
            <person name="Mesirov J."/>
            <person name="Lindblad-Toh K."/>
            <person name="Birren B."/>
            <person name="Nusbaum C."/>
            <person name="Kahn D."/>
            <person name="Robinson-Rechavi M."/>
            <person name="Laudet V."/>
            <person name="Schachter V."/>
            <person name="Quetier F."/>
            <person name="Saurin W."/>
            <person name="Scarpelli C."/>
            <person name="Wincker P."/>
            <person name="Lander E.S."/>
            <person name="Weissenbach J."/>
            <person name="Roest Crollius H."/>
        </authorList>
    </citation>
    <scope>NUCLEOTIDE SEQUENCE [LARGE SCALE GENOMIC DNA]</scope>
</reference>
<protein>
    <recommendedName>
        <fullName evidence="13">Dynein heavy chain linker domain-containing protein</fullName>
    </recommendedName>
</protein>
<dbReference type="Gene3D" id="1.10.287.2620">
    <property type="match status" value="1"/>
</dbReference>
<evidence type="ECO:0000256" key="10">
    <source>
        <dbReference type="ARBA" id="ARBA00023212"/>
    </source>
</evidence>
<evidence type="ECO:0000256" key="3">
    <source>
        <dbReference type="ARBA" id="ARBA00022701"/>
    </source>
</evidence>
<dbReference type="PANTHER" id="PTHR22878">
    <property type="entry name" value="DYNEIN HEAVY CHAIN 6, AXONEMAL-LIKE-RELATED"/>
    <property type="match status" value="1"/>
</dbReference>
<dbReference type="InParanoid" id="H3CQY0"/>